<dbReference type="Proteomes" id="UP000503482">
    <property type="component" value="Chromosome"/>
</dbReference>
<dbReference type="InterPro" id="IPR005500">
    <property type="entry name" value="DUF309"/>
</dbReference>
<keyword evidence="2" id="KW-1185">Reference proteome</keyword>
<proteinExistence type="predicted"/>
<dbReference type="Gene3D" id="1.10.3450.10">
    <property type="entry name" value="TTHA0068-like"/>
    <property type="match status" value="1"/>
</dbReference>
<sequence length="113" mass="14019">MNINLEHEKIIFLLENDEFVRAHDILEEDWRKYKDNQQTRPESFILKALLNASVSIELHKMQRFEHSFNVWNTYKKYEYLIDEINCINTKNYKKIKDIIYEKREIYINDNNRF</sequence>
<dbReference type="Pfam" id="PF03745">
    <property type="entry name" value="DUF309"/>
    <property type="match status" value="1"/>
</dbReference>
<reference evidence="1 2" key="1">
    <citation type="submission" date="2020-05" db="EMBL/GenBank/DDBJ databases">
        <title>Complete genome sequencing of Campylobacter and Arcobacter type strains.</title>
        <authorList>
            <person name="Miller W.G."/>
            <person name="Yee E."/>
        </authorList>
    </citation>
    <scope>NUCLEOTIDE SEQUENCE [LARGE SCALE GENOMIC DNA]</scope>
    <source>
        <strain evidence="1 2">LMG 26156</strain>
    </source>
</reference>
<dbReference type="InterPro" id="IPR023203">
    <property type="entry name" value="TTHA0068_sf"/>
</dbReference>
<evidence type="ECO:0000313" key="2">
    <source>
        <dbReference type="Proteomes" id="UP000503482"/>
    </source>
</evidence>
<accession>A0AAE7B7Q7</accession>
<name>A0AAE7B7Q7_9BACT</name>
<dbReference type="AlphaFoldDB" id="A0AAE7B7Q7"/>
<evidence type="ECO:0000313" key="1">
    <source>
        <dbReference type="EMBL" id="QKF66943.1"/>
    </source>
</evidence>
<dbReference type="EMBL" id="CP053840">
    <property type="protein sequence ID" value="QKF66943.1"/>
    <property type="molecule type" value="Genomic_DNA"/>
</dbReference>
<dbReference type="KEGG" id="avp:AVENP_1389"/>
<gene>
    <name evidence="1" type="ORF">AVENP_1389</name>
</gene>
<evidence type="ECO:0008006" key="3">
    <source>
        <dbReference type="Google" id="ProtNLM"/>
    </source>
</evidence>
<protein>
    <recommendedName>
        <fullName evidence="3">DUF309 domain-containing protein</fullName>
    </recommendedName>
</protein>
<dbReference type="RefSeq" id="WP_128358622.1">
    <property type="nucleotide sequence ID" value="NZ_CP053840.1"/>
</dbReference>
<dbReference type="SUPFAM" id="SSF140663">
    <property type="entry name" value="TTHA0068-like"/>
    <property type="match status" value="1"/>
</dbReference>
<organism evidence="1 2">
    <name type="scientific">Arcobacter venerupis</name>
    <dbReference type="NCBI Taxonomy" id="1054033"/>
    <lineage>
        <taxon>Bacteria</taxon>
        <taxon>Pseudomonadati</taxon>
        <taxon>Campylobacterota</taxon>
        <taxon>Epsilonproteobacteria</taxon>
        <taxon>Campylobacterales</taxon>
        <taxon>Arcobacteraceae</taxon>
        <taxon>Arcobacter</taxon>
    </lineage>
</organism>